<organism evidence="1">
    <name type="scientific">Arundo donax</name>
    <name type="common">Giant reed</name>
    <name type="synonym">Donax arundinaceus</name>
    <dbReference type="NCBI Taxonomy" id="35708"/>
    <lineage>
        <taxon>Eukaryota</taxon>
        <taxon>Viridiplantae</taxon>
        <taxon>Streptophyta</taxon>
        <taxon>Embryophyta</taxon>
        <taxon>Tracheophyta</taxon>
        <taxon>Spermatophyta</taxon>
        <taxon>Magnoliopsida</taxon>
        <taxon>Liliopsida</taxon>
        <taxon>Poales</taxon>
        <taxon>Poaceae</taxon>
        <taxon>PACMAD clade</taxon>
        <taxon>Arundinoideae</taxon>
        <taxon>Arundineae</taxon>
        <taxon>Arundo</taxon>
    </lineage>
</organism>
<sequence>MNIFCLTSYCFGFGSCIVAQKSDEFILLKVECSGRQSRVVHVRWRIVVIVKQ</sequence>
<accession>A0A0A9C8P9</accession>
<protein>
    <submittedName>
        <fullName evidence="1">Uncharacterized protein</fullName>
    </submittedName>
</protein>
<evidence type="ECO:0000313" key="1">
    <source>
        <dbReference type="EMBL" id="JAD72639.1"/>
    </source>
</evidence>
<proteinExistence type="predicted"/>
<dbReference type="AlphaFoldDB" id="A0A0A9C8P9"/>
<reference evidence="1" key="1">
    <citation type="submission" date="2014-09" db="EMBL/GenBank/DDBJ databases">
        <authorList>
            <person name="Magalhaes I.L.F."/>
            <person name="Oliveira U."/>
            <person name="Santos F.R."/>
            <person name="Vidigal T.H.D.A."/>
            <person name="Brescovit A.D."/>
            <person name="Santos A.J."/>
        </authorList>
    </citation>
    <scope>NUCLEOTIDE SEQUENCE</scope>
    <source>
        <tissue evidence="1">Shoot tissue taken approximately 20 cm above the soil surface</tissue>
    </source>
</reference>
<dbReference type="EMBL" id="GBRH01225256">
    <property type="protein sequence ID" value="JAD72639.1"/>
    <property type="molecule type" value="Transcribed_RNA"/>
</dbReference>
<name>A0A0A9C8P9_ARUDO</name>
<reference evidence="1" key="2">
    <citation type="journal article" date="2015" name="Data Brief">
        <title>Shoot transcriptome of the giant reed, Arundo donax.</title>
        <authorList>
            <person name="Barrero R.A."/>
            <person name="Guerrero F.D."/>
            <person name="Moolhuijzen P."/>
            <person name="Goolsby J.A."/>
            <person name="Tidwell J."/>
            <person name="Bellgard S.E."/>
            <person name="Bellgard M.I."/>
        </authorList>
    </citation>
    <scope>NUCLEOTIDE SEQUENCE</scope>
    <source>
        <tissue evidence="1">Shoot tissue taken approximately 20 cm above the soil surface</tissue>
    </source>
</reference>